<keyword evidence="5" id="KW-1185">Reference proteome</keyword>
<evidence type="ECO:0000256" key="1">
    <source>
        <dbReference type="ARBA" id="ARBA00006295"/>
    </source>
</evidence>
<dbReference type="NCBIfam" id="TIGR00180">
    <property type="entry name" value="parB_part"/>
    <property type="match status" value="1"/>
</dbReference>
<organism evidence="4 5">
    <name type="scientific">Halothiobacillus neapolitanus (strain ATCC 23641 / DSM 15147 / CIP 104769 / NCIMB 8539 / c2)</name>
    <name type="common">Thiobacillus neapolitanus</name>
    <dbReference type="NCBI Taxonomy" id="555778"/>
    <lineage>
        <taxon>Bacteria</taxon>
        <taxon>Pseudomonadati</taxon>
        <taxon>Pseudomonadota</taxon>
        <taxon>Gammaproteobacteria</taxon>
        <taxon>Chromatiales</taxon>
        <taxon>Halothiobacillaceae</taxon>
        <taxon>Halothiobacillus</taxon>
    </lineage>
</organism>
<feature type="domain" description="ParB-like N-terminal" evidence="3">
    <location>
        <begin position="30"/>
        <end position="119"/>
    </location>
</feature>
<evidence type="ECO:0000259" key="3">
    <source>
        <dbReference type="SMART" id="SM00470"/>
    </source>
</evidence>
<protein>
    <submittedName>
        <fullName evidence="4">ParB-like partition protein</fullName>
    </submittedName>
</protein>
<dbReference type="EMBL" id="CP001801">
    <property type="protein sequence ID" value="ACX96496.1"/>
    <property type="molecule type" value="Genomic_DNA"/>
</dbReference>
<dbReference type="InterPro" id="IPR036086">
    <property type="entry name" value="ParB/Sulfiredoxin_sf"/>
</dbReference>
<gene>
    <name evidence="4" type="ordered locus">Hneap_1670</name>
</gene>
<dbReference type="STRING" id="555778.Hneap_1670"/>
<evidence type="ECO:0000256" key="2">
    <source>
        <dbReference type="SAM" id="MobiDB-lite"/>
    </source>
</evidence>
<dbReference type="Gene3D" id="1.10.10.2830">
    <property type="match status" value="1"/>
</dbReference>
<dbReference type="GO" id="GO:0003677">
    <property type="term" value="F:DNA binding"/>
    <property type="evidence" value="ECO:0007669"/>
    <property type="project" value="InterPro"/>
</dbReference>
<dbReference type="KEGG" id="hna:Hneap_1670"/>
<dbReference type="GO" id="GO:0007059">
    <property type="term" value="P:chromosome segregation"/>
    <property type="evidence" value="ECO:0007669"/>
    <property type="project" value="UniProtKB-KW"/>
</dbReference>
<evidence type="ECO:0000313" key="4">
    <source>
        <dbReference type="EMBL" id="ACX96496.1"/>
    </source>
</evidence>
<evidence type="ECO:0000313" key="5">
    <source>
        <dbReference type="Proteomes" id="UP000009102"/>
    </source>
</evidence>
<dbReference type="eggNOG" id="COG1475">
    <property type="taxonomic scope" value="Bacteria"/>
</dbReference>
<dbReference type="AlphaFoldDB" id="D0L1C3"/>
<dbReference type="InterPro" id="IPR003115">
    <property type="entry name" value="ParB_N"/>
</dbReference>
<dbReference type="InterPro" id="IPR004437">
    <property type="entry name" value="ParB/RepB/Spo0J"/>
</dbReference>
<feature type="region of interest" description="Disordered" evidence="2">
    <location>
        <begin position="211"/>
        <end position="292"/>
    </location>
</feature>
<dbReference type="InterPro" id="IPR050336">
    <property type="entry name" value="Chromosome_partition/occlusion"/>
</dbReference>
<accession>D0L1C3</accession>
<dbReference type="Gene3D" id="3.90.1530.30">
    <property type="match status" value="1"/>
</dbReference>
<dbReference type="GO" id="GO:0005694">
    <property type="term" value="C:chromosome"/>
    <property type="evidence" value="ECO:0007669"/>
    <property type="project" value="TreeGrafter"/>
</dbReference>
<comment type="similarity">
    <text evidence="1">Belongs to the ParB family.</text>
</comment>
<dbReference type="OrthoDB" id="9802051at2"/>
<proteinExistence type="inferred from homology"/>
<dbReference type="PANTHER" id="PTHR33375:SF1">
    <property type="entry name" value="CHROMOSOME-PARTITIONING PROTEIN PARB-RELATED"/>
    <property type="match status" value="1"/>
</dbReference>
<dbReference type="SMART" id="SM00470">
    <property type="entry name" value="ParB"/>
    <property type="match status" value="1"/>
</dbReference>
<dbReference type="RefSeq" id="WP_012824529.1">
    <property type="nucleotide sequence ID" value="NC_013422.1"/>
</dbReference>
<dbReference type="SUPFAM" id="SSF110849">
    <property type="entry name" value="ParB/Sulfiredoxin"/>
    <property type="match status" value="1"/>
</dbReference>
<reference evidence="4 5" key="1">
    <citation type="submission" date="2009-10" db="EMBL/GenBank/DDBJ databases">
        <title>Complete sequence of Halothiobacillus neapolitanus c2.</title>
        <authorList>
            <consortium name="US DOE Joint Genome Institute"/>
            <person name="Lucas S."/>
            <person name="Copeland A."/>
            <person name="Lapidus A."/>
            <person name="Glavina del Rio T."/>
            <person name="Tice H."/>
            <person name="Bruce D."/>
            <person name="Goodwin L."/>
            <person name="Pitluck S."/>
            <person name="Davenport K."/>
            <person name="Brettin T."/>
            <person name="Detter J.C."/>
            <person name="Han C."/>
            <person name="Tapia R."/>
            <person name="Larimer F."/>
            <person name="Land M."/>
            <person name="Hauser L."/>
            <person name="Kyrpides N."/>
            <person name="Mikhailova N."/>
            <person name="Kerfeld C."/>
            <person name="Cannon G."/>
            <person name="Heinhort S."/>
        </authorList>
    </citation>
    <scope>NUCLEOTIDE SEQUENCE [LARGE SCALE GENOMIC DNA]</scope>
    <source>
        <strain evidence="5">ATCC 23641 / c2</strain>
    </source>
</reference>
<name>D0L1C3_HALNC</name>
<dbReference type="HOGENOM" id="CLU_803558_0_0_6"/>
<dbReference type="Pfam" id="PF02195">
    <property type="entry name" value="ParB_N"/>
    <property type="match status" value="1"/>
</dbReference>
<sequence>MASVLDFLGEAMMDGADSTASSGVNYEGIQRIDIDLIKSDPEQPRRLFDEEKLENLAASIRQMDLLQPILVREEAGLIIMVDGERRWRAAKMAGLKDVPVVFSKQAQARVLLAQVVANENRENLMDIELAKVINTLKREYKITGRELGKLLNRNDAQISRLMLLVKNPEILQLAEEGIITSAEHAALFSALDPDTQAELVAQAKDNQTALTHQDLTAQREKPQTAAPTVNERPMDEPDADSSHSPNTDDLGSVPDAGIELQGECADGWESDDSINTTNHDESQTSEFCGEENTTKAKGAGSLTLTPAQFSALYEDNPSILDGLTSITLKAPPELIAELSDWGSAG</sequence>
<dbReference type="PANTHER" id="PTHR33375">
    <property type="entry name" value="CHROMOSOME-PARTITIONING PROTEIN PARB-RELATED"/>
    <property type="match status" value="1"/>
</dbReference>
<dbReference type="Proteomes" id="UP000009102">
    <property type="component" value="Chromosome"/>
</dbReference>